<gene>
    <name evidence="2" type="ORF">SCUD_LOCUS12685</name>
</gene>
<evidence type="ECO:0000313" key="4">
    <source>
        <dbReference type="WBParaSite" id="SCUD_0001268801-mRNA-1"/>
    </source>
</evidence>
<proteinExistence type="predicted"/>
<organism evidence="4">
    <name type="scientific">Schistosoma curassoni</name>
    <dbReference type="NCBI Taxonomy" id="6186"/>
    <lineage>
        <taxon>Eukaryota</taxon>
        <taxon>Metazoa</taxon>
        <taxon>Spiralia</taxon>
        <taxon>Lophotrochozoa</taxon>
        <taxon>Platyhelminthes</taxon>
        <taxon>Trematoda</taxon>
        <taxon>Digenea</taxon>
        <taxon>Strigeidida</taxon>
        <taxon>Schistosomatoidea</taxon>
        <taxon>Schistosomatidae</taxon>
        <taxon>Schistosoma</taxon>
    </lineage>
</organism>
<dbReference type="WBParaSite" id="SCUD_0001268801-mRNA-1">
    <property type="protein sequence ID" value="SCUD_0001268801-mRNA-1"/>
    <property type="gene ID" value="SCUD_0001268801"/>
</dbReference>
<dbReference type="Proteomes" id="UP000279833">
    <property type="component" value="Unassembled WGS sequence"/>
</dbReference>
<reference evidence="4" key="1">
    <citation type="submission" date="2016-06" db="UniProtKB">
        <authorList>
            <consortium name="WormBaseParasite"/>
        </authorList>
    </citation>
    <scope>IDENTIFICATION</scope>
</reference>
<evidence type="ECO:0000256" key="1">
    <source>
        <dbReference type="SAM" id="MobiDB-lite"/>
    </source>
</evidence>
<protein>
    <submittedName>
        <fullName evidence="4">Ovule protein</fullName>
    </submittedName>
</protein>
<feature type="region of interest" description="Disordered" evidence="1">
    <location>
        <begin position="34"/>
        <end position="53"/>
    </location>
</feature>
<keyword evidence="3" id="KW-1185">Reference proteome</keyword>
<name>A0A183KCE5_9TREM</name>
<dbReference type="EMBL" id="UZAK01035299">
    <property type="protein sequence ID" value="VDP49736.1"/>
    <property type="molecule type" value="Genomic_DNA"/>
</dbReference>
<evidence type="ECO:0000313" key="2">
    <source>
        <dbReference type="EMBL" id="VDP49736.1"/>
    </source>
</evidence>
<dbReference type="AlphaFoldDB" id="A0A183KCE5"/>
<accession>A0A183KCE5</accession>
<evidence type="ECO:0000313" key="3">
    <source>
        <dbReference type="Proteomes" id="UP000279833"/>
    </source>
</evidence>
<reference evidence="2 3" key="2">
    <citation type="submission" date="2018-11" db="EMBL/GenBank/DDBJ databases">
        <authorList>
            <consortium name="Pathogen Informatics"/>
        </authorList>
    </citation>
    <scope>NUCLEOTIDE SEQUENCE [LARGE SCALE GENOMIC DNA]</scope>
    <source>
        <strain evidence="2">Dakar</strain>
        <strain evidence="3">Dakar, Senegal</strain>
    </source>
</reference>
<sequence length="94" mass="11260">MGENKLDFSGGRNQEEVLEMDRKYIEENIHLRHKARPYLESSRSKEKRKTKEHNMLRNKDRYEKNEQKLDTTCKEIPGCSALENAGQRPMLHWE</sequence>